<feature type="domain" description="DUF4200" evidence="3">
    <location>
        <begin position="31"/>
        <end position="144"/>
    </location>
</feature>
<evidence type="ECO:0000256" key="2">
    <source>
        <dbReference type="SAM" id="Coils"/>
    </source>
</evidence>
<evidence type="ECO:0000313" key="4">
    <source>
        <dbReference type="EMBL" id="JAP42418.1"/>
    </source>
</evidence>
<evidence type="ECO:0000259" key="3">
    <source>
        <dbReference type="Pfam" id="PF13863"/>
    </source>
</evidence>
<keyword evidence="1 2" id="KW-0175">Coiled coil</keyword>
<protein>
    <submittedName>
        <fullName evidence="4">Coiled-coil domain-containing protein 42 homolog</fullName>
    </submittedName>
</protein>
<sequence>MNAPAGEKILLRNPQSNEPEYLSSASKLFLKRRENQELSKLLSNEKDEHSLKLEGLHKGFEELADKEKELELSLVKFDGFLRDNGQKRERAMKKIQAEEIKCRTLSGEIEKTRLELSRRIDKRKTLDKRLKYYSNFASYLSSVLAASEGYGEIGDLINRVEALKALKVELKEKELESQEIIEDLRRALFIQRCEKSEDDLENTNCVVSLQRSYSATQSDILKREGQWNATQDVLAKKQQNFKYLESVCKKFTQYFSEHSKRGSVCS</sequence>
<dbReference type="Pfam" id="PF13863">
    <property type="entry name" value="DUF4200"/>
    <property type="match status" value="1"/>
</dbReference>
<reference evidence="4" key="1">
    <citation type="submission" date="2016-01" db="EMBL/GenBank/DDBJ databases">
        <title>Reference transcriptome for the parasite Schistocephalus solidus: insights into the molecular evolution of parasitism.</title>
        <authorList>
            <person name="Hebert F.O."/>
            <person name="Grambauer S."/>
            <person name="Barber I."/>
            <person name="Landry C.R."/>
            <person name="Aubin-Horth N."/>
        </authorList>
    </citation>
    <scope>NUCLEOTIDE SEQUENCE</scope>
</reference>
<evidence type="ECO:0000256" key="1">
    <source>
        <dbReference type="ARBA" id="ARBA00023054"/>
    </source>
</evidence>
<dbReference type="InterPro" id="IPR051147">
    <property type="entry name" value="CFAP_domain-containing"/>
</dbReference>
<dbReference type="GO" id="GO:0005856">
    <property type="term" value="C:cytoskeleton"/>
    <property type="evidence" value="ECO:0007669"/>
    <property type="project" value="UniProtKB-ARBA"/>
</dbReference>
<dbReference type="EMBL" id="GEEE01020807">
    <property type="protein sequence ID" value="JAP42418.1"/>
    <property type="molecule type" value="Transcribed_RNA"/>
</dbReference>
<dbReference type="PANTHER" id="PTHR21683">
    <property type="entry name" value="COILED-COIL DOMAIN-CONTAINING PROTEIN 42 LIKE-2-LIKE-RELATED"/>
    <property type="match status" value="1"/>
</dbReference>
<dbReference type="InterPro" id="IPR025252">
    <property type="entry name" value="DUF4200"/>
</dbReference>
<proteinExistence type="predicted"/>
<feature type="coiled-coil region" evidence="2">
    <location>
        <begin position="153"/>
        <end position="183"/>
    </location>
</feature>
<gene>
    <name evidence="4" type="primary">CCD42</name>
    <name evidence="4" type="ORF">TR144288</name>
</gene>
<dbReference type="PANTHER" id="PTHR21683:SF2">
    <property type="entry name" value="COILED-COIL DOMAIN-CONTAINING PROTEIN 42 LIKE-2-LIKE"/>
    <property type="match status" value="1"/>
</dbReference>
<accession>A0A0X3NS57</accession>
<dbReference type="AlphaFoldDB" id="A0A0X3NS57"/>
<organism evidence="4">
    <name type="scientific">Schistocephalus solidus</name>
    <name type="common">Tapeworm</name>
    <dbReference type="NCBI Taxonomy" id="70667"/>
    <lineage>
        <taxon>Eukaryota</taxon>
        <taxon>Metazoa</taxon>
        <taxon>Spiralia</taxon>
        <taxon>Lophotrochozoa</taxon>
        <taxon>Platyhelminthes</taxon>
        <taxon>Cestoda</taxon>
        <taxon>Eucestoda</taxon>
        <taxon>Diphyllobothriidea</taxon>
        <taxon>Diphyllobothriidae</taxon>
        <taxon>Schistocephalus</taxon>
    </lineage>
</organism>
<name>A0A0X3NS57_SCHSO</name>